<dbReference type="GO" id="GO:0005737">
    <property type="term" value="C:cytoplasm"/>
    <property type="evidence" value="ECO:0007669"/>
    <property type="project" value="UniProtKB-SubCell"/>
</dbReference>
<reference evidence="14" key="1">
    <citation type="journal article" date="2014" name="Int. J. Syst. Evol. Microbiol.">
        <title>Complete genome sequence of Corynebacterium casei LMG S-19264T (=DSM 44701T), isolated from a smear-ripened cheese.</title>
        <authorList>
            <consortium name="US DOE Joint Genome Institute (JGI-PGF)"/>
            <person name="Walter F."/>
            <person name="Albersmeier A."/>
            <person name="Kalinowski J."/>
            <person name="Ruckert C."/>
        </authorList>
    </citation>
    <scope>NUCLEOTIDE SEQUENCE</scope>
    <source>
        <strain evidence="14">JCM 13064</strain>
    </source>
</reference>
<evidence type="ECO:0000313" key="14">
    <source>
        <dbReference type="EMBL" id="GGK61939.1"/>
    </source>
</evidence>
<sequence>MATSRMIEEACRPDARPVTASFYGATQATLGVSPDGEVDGSLRRRAIVAVFTRFAARHGCTFEPATDDTPAKKCSHPDHARDMRACREAWNLLGLLDGDEPDEDDWRPEPARLPRTPILRHDWAWTDRAACQGEDLVLFFGPDGERQPERDIRERKAKAICAVCPVRRDCLNYALTRPERSGLYGGLNEDERASERRRRMRRGELAVNAS</sequence>
<organism evidence="14 15">
    <name type="scientific">Sphaerisporangium melleum</name>
    <dbReference type="NCBI Taxonomy" id="321316"/>
    <lineage>
        <taxon>Bacteria</taxon>
        <taxon>Bacillati</taxon>
        <taxon>Actinomycetota</taxon>
        <taxon>Actinomycetes</taxon>
        <taxon>Streptosporangiales</taxon>
        <taxon>Streptosporangiaceae</taxon>
        <taxon>Sphaerisporangium</taxon>
    </lineage>
</organism>
<feature type="domain" description="4Fe-4S Wbl-type" evidence="13">
    <location>
        <begin position="130"/>
        <end position="194"/>
    </location>
</feature>
<keyword evidence="10 11" id="KW-0804">Transcription</keyword>
<evidence type="ECO:0000313" key="15">
    <source>
        <dbReference type="Proteomes" id="UP000645217"/>
    </source>
</evidence>
<dbReference type="GO" id="GO:0047134">
    <property type="term" value="F:protein-disulfide reductase [NAD(P)H] activity"/>
    <property type="evidence" value="ECO:0007669"/>
    <property type="project" value="TreeGrafter"/>
</dbReference>
<dbReference type="Proteomes" id="UP000645217">
    <property type="component" value="Unassembled WGS sequence"/>
</dbReference>
<dbReference type="GO" id="GO:0003677">
    <property type="term" value="F:DNA binding"/>
    <property type="evidence" value="ECO:0007669"/>
    <property type="project" value="UniProtKB-UniRule"/>
</dbReference>
<keyword evidence="4 11" id="KW-0479">Metal-binding</keyword>
<dbReference type="PANTHER" id="PTHR38839">
    <property type="entry name" value="TRANSCRIPTIONAL REGULATOR WHID-RELATED"/>
    <property type="match status" value="1"/>
</dbReference>
<evidence type="ECO:0000256" key="5">
    <source>
        <dbReference type="ARBA" id="ARBA00023004"/>
    </source>
</evidence>
<protein>
    <recommendedName>
        <fullName evidence="11">Transcriptional regulator WhiB</fullName>
    </recommendedName>
</protein>
<dbReference type="GO" id="GO:0051539">
    <property type="term" value="F:4 iron, 4 sulfur cluster binding"/>
    <property type="evidence" value="ECO:0007669"/>
    <property type="project" value="UniProtKB-UniRule"/>
</dbReference>
<keyword evidence="7 11" id="KW-0805">Transcription regulation</keyword>
<proteinExistence type="inferred from homology"/>
<dbReference type="HAMAP" id="MF_01479">
    <property type="entry name" value="WhiB"/>
    <property type="match status" value="1"/>
</dbReference>
<keyword evidence="5 11" id="KW-0408">Iron</keyword>
<comment type="cofactor">
    <cofactor evidence="11">
        <name>[4Fe-4S] cluster</name>
        <dbReference type="ChEBI" id="CHEBI:49883"/>
    </cofactor>
    <text evidence="11">Binds 1 [4Fe-4S] cluster per subunit. Following nitrosylation of the [4Fe-4S] cluster binds 1 [4Fe-8(NO)] cluster per subunit.</text>
</comment>
<dbReference type="GO" id="GO:0045454">
    <property type="term" value="P:cell redox homeostasis"/>
    <property type="evidence" value="ECO:0007669"/>
    <property type="project" value="TreeGrafter"/>
</dbReference>
<gene>
    <name evidence="11" type="primary">whiB</name>
    <name evidence="14" type="ORF">GCM10007964_01350</name>
</gene>
<keyword evidence="15" id="KW-1185">Reference proteome</keyword>
<dbReference type="RefSeq" id="WP_229690772.1">
    <property type="nucleotide sequence ID" value="NZ_BMNT01000001.1"/>
</dbReference>
<dbReference type="GO" id="GO:0035731">
    <property type="term" value="F:dinitrosyl-iron complex binding"/>
    <property type="evidence" value="ECO:0007669"/>
    <property type="project" value="UniProtKB-UniRule"/>
</dbReference>
<comment type="function">
    <text evidence="11">Acts as a transcriptional regulator. Probably redox-responsive. The apo- but not holo-form probably binds DNA.</text>
</comment>
<comment type="subcellular location">
    <subcellularLocation>
        <location evidence="1 11">Cytoplasm</location>
    </subcellularLocation>
</comment>
<evidence type="ECO:0000256" key="10">
    <source>
        <dbReference type="ARBA" id="ARBA00023163"/>
    </source>
</evidence>
<keyword evidence="9 11" id="KW-1015">Disulfide bond</keyword>
<feature type="binding site" evidence="11">
    <location>
        <position position="164"/>
    </location>
    <ligand>
        <name>[4Fe-4S] cluster</name>
        <dbReference type="ChEBI" id="CHEBI:49883"/>
    </ligand>
</feature>
<keyword evidence="3 11" id="KW-0004">4Fe-4S</keyword>
<reference evidence="14" key="2">
    <citation type="submission" date="2020-09" db="EMBL/GenBank/DDBJ databases">
        <authorList>
            <person name="Sun Q."/>
            <person name="Ohkuma M."/>
        </authorList>
    </citation>
    <scope>NUCLEOTIDE SEQUENCE</scope>
    <source>
        <strain evidence="14">JCM 13064</strain>
    </source>
</reference>
<comment type="similarity">
    <text evidence="2 11">Belongs to the WhiB family.</text>
</comment>
<evidence type="ECO:0000256" key="6">
    <source>
        <dbReference type="ARBA" id="ARBA00023014"/>
    </source>
</evidence>
<evidence type="ECO:0000256" key="1">
    <source>
        <dbReference type="ARBA" id="ARBA00004496"/>
    </source>
</evidence>
<keyword evidence="11" id="KW-0963">Cytoplasm</keyword>
<feature type="binding site" evidence="11">
    <location>
        <position position="161"/>
    </location>
    <ligand>
        <name>[4Fe-4S] cluster</name>
        <dbReference type="ChEBI" id="CHEBI:49883"/>
    </ligand>
</feature>
<comment type="caution">
    <text evidence="14">The sequence shown here is derived from an EMBL/GenBank/DDBJ whole genome shotgun (WGS) entry which is preliminary data.</text>
</comment>
<dbReference type="InterPro" id="IPR003482">
    <property type="entry name" value="Whib"/>
</dbReference>
<dbReference type="PROSITE" id="PS51674">
    <property type="entry name" value="4FE4S_WBL"/>
    <property type="match status" value="1"/>
</dbReference>
<feature type="binding site" evidence="11">
    <location>
        <position position="170"/>
    </location>
    <ligand>
        <name>[4Fe-4S] cluster</name>
        <dbReference type="ChEBI" id="CHEBI:49883"/>
    </ligand>
</feature>
<comment type="PTM">
    <text evidence="11">Upon Fe-S cluster removal intramolecular disulfide bonds are formed.</text>
</comment>
<dbReference type="Pfam" id="PF02467">
    <property type="entry name" value="Whib"/>
    <property type="match status" value="1"/>
</dbReference>
<evidence type="ECO:0000256" key="12">
    <source>
        <dbReference type="SAM" id="MobiDB-lite"/>
    </source>
</evidence>
<feature type="region of interest" description="Disordered" evidence="12">
    <location>
        <begin position="184"/>
        <end position="210"/>
    </location>
</feature>
<evidence type="ECO:0000256" key="7">
    <source>
        <dbReference type="ARBA" id="ARBA00023015"/>
    </source>
</evidence>
<dbReference type="InterPro" id="IPR034768">
    <property type="entry name" value="4FE4S_WBL"/>
</dbReference>
<name>A0A917QPJ8_9ACTN</name>
<dbReference type="EMBL" id="BMNT01000001">
    <property type="protein sequence ID" value="GGK61939.1"/>
    <property type="molecule type" value="Genomic_DNA"/>
</dbReference>
<feature type="binding site" evidence="11">
    <location>
        <position position="131"/>
    </location>
    <ligand>
        <name>[4Fe-4S] cluster</name>
        <dbReference type="ChEBI" id="CHEBI:49883"/>
    </ligand>
</feature>
<comment type="PTM">
    <text evidence="11">The Fe-S cluster can be nitrosylated by nitric oxide (NO).</text>
</comment>
<evidence type="ECO:0000259" key="13">
    <source>
        <dbReference type="PROSITE" id="PS51674"/>
    </source>
</evidence>
<dbReference type="GO" id="GO:0045892">
    <property type="term" value="P:negative regulation of DNA-templated transcription"/>
    <property type="evidence" value="ECO:0007669"/>
    <property type="project" value="TreeGrafter"/>
</dbReference>
<keyword evidence="6 11" id="KW-0411">Iron-sulfur</keyword>
<dbReference type="GO" id="GO:0046872">
    <property type="term" value="F:metal ion binding"/>
    <property type="evidence" value="ECO:0007669"/>
    <property type="project" value="UniProtKB-KW"/>
</dbReference>
<accession>A0A917QPJ8</accession>
<evidence type="ECO:0000256" key="8">
    <source>
        <dbReference type="ARBA" id="ARBA00023125"/>
    </source>
</evidence>
<evidence type="ECO:0000256" key="2">
    <source>
        <dbReference type="ARBA" id="ARBA00006597"/>
    </source>
</evidence>
<evidence type="ECO:0000256" key="11">
    <source>
        <dbReference type="HAMAP-Rule" id="MF_01479"/>
    </source>
</evidence>
<keyword evidence="8 11" id="KW-0238">DNA-binding</keyword>
<dbReference type="AlphaFoldDB" id="A0A917QPJ8"/>
<evidence type="ECO:0000256" key="4">
    <source>
        <dbReference type="ARBA" id="ARBA00022723"/>
    </source>
</evidence>
<evidence type="ECO:0000256" key="3">
    <source>
        <dbReference type="ARBA" id="ARBA00022485"/>
    </source>
</evidence>
<evidence type="ECO:0000256" key="9">
    <source>
        <dbReference type="ARBA" id="ARBA00023157"/>
    </source>
</evidence>